<reference evidence="3 4" key="1">
    <citation type="submission" date="2024-09" db="EMBL/GenBank/DDBJ databases">
        <authorList>
            <person name="Makale K.P.P."/>
            <person name="Makhzoum A."/>
            <person name="Rantong G."/>
            <person name="Rahube T.O."/>
        </authorList>
    </citation>
    <scope>NUCLEOTIDE SEQUENCE [LARGE SCALE GENOMIC DNA]</scope>
    <source>
        <strain evidence="3 4">KM_D13</strain>
    </source>
</reference>
<keyword evidence="1" id="KW-0812">Transmembrane</keyword>
<dbReference type="Proteomes" id="UP001575622">
    <property type="component" value="Unassembled WGS sequence"/>
</dbReference>
<comment type="caution">
    <text evidence="3">The sequence shown here is derived from an EMBL/GenBank/DDBJ whole genome shotgun (WGS) entry which is preliminary data.</text>
</comment>
<feature type="domain" description="DUF4179" evidence="2">
    <location>
        <begin position="42"/>
        <end position="128"/>
    </location>
</feature>
<dbReference type="RefSeq" id="WP_373956253.1">
    <property type="nucleotide sequence ID" value="NZ_JBHDLN010000020.1"/>
</dbReference>
<protein>
    <submittedName>
        <fullName evidence="3">DUF4179 domain-containing protein</fullName>
    </submittedName>
</protein>
<sequence length="259" mass="28786">MSISDEIKQSLTEQFDKTQVPEDVDRRVRQSFVQFHEKKENKKMKKTIITLSIAAAVLIPTGAYSLSSSYFAQDQADISGLVGSGVKRAVSEGLSVPIDRKITDQGITIHFKEMYVEDTKVLVHYRIEKQDGTLVPWEFDTTGLQIISDGKKDGKQVDYPTYQEPGVEGFNRLNFIDTERKEQLPFRLTDAAGKEIDTGIADKDQPEGVIGFVMKGGASLPQTIKLNVDIDRIGKTKGSWKGDIAIDQSKAKQATEAAR</sequence>
<evidence type="ECO:0000313" key="3">
    <source>
        <dbReference type="EMBL" id="MFB0846248.1"/>
    </source>
</evidence>
<dbReference type="EMBL" id="JBHDLN010000020">
    <property type="protein sequence ID" value="MFB0846248.1"/>
    <property type="molecule type" value="Genomic_DNA"/>
</dbReference>
<organism evidence="3 4">
    <name type="scientific">Paenibacillus oleatilyticus</name>
    <dbReference type="NCBI Taxonomy" id="2594886"/>
    <lineage>
        <taxon>Bacteria</taxon>
        <taxon>Bacillati</taxon>
        <taxon>Bacillota</taxon>
        <taxon>Bacilli</taxon>
        <taxon>Bacillales</taxon>
        <taxon>Paenibacillaceae</taxon>
        <taxon>Paenibacillus</taxon>
    </lineage>
</organism>
<keyword evidence="4" id="KW-1185">Reference proteome</keyword>
<gene>
    <name evidence="3" type="ORF">ACEU3E_29040</name>
</gene>
<evidence type="ECO:0000256" key="1">
    <source>
        <dbReference type="SAM" id="Phobius"/>
    </source>
</evidence>
<keyword evidence="1" id="KW-0472">Membrane</keyword>
<evidence type="ECO:0000313" key="4">
    <source>
        <dbReference type="Proteomes" id="UP001575622"/>
    </source>
</evidence>
<dbReference type="Pfam" id="PF13786">
    <property type="entry name" value="DUF4179"/>
    <property type="match status" value="1"/>
</dbReference>
<dbReference type="InterPro" id="IPR025436">
    <property type="entry name" value="DUF4179"/>
</dbReference>
<feature type="transmembrane region" description="Helical" evidence="1">
    <location>
        <begin position="48"/>
        <end position="66"/>
    </location>
</feature>
<keyword evidence="1" id="KW-1133">Transmembrane helix</keyword>
<dbReference type="Gene3D" id="2.60.40.1630">
    <property type="entry name" value="bacillus anthracis domain"/>
    <property type="match status" value="1"/>
</dbReference>
<name>A0ABV4V819_9BACL</name>
<proteinExistence type="predicted"/>
<accession>A0ABV4V819</accession>
<evidence type="ECO:0000259" key="2">
    <source>
        <dbReference type="Pfam" id="PF13786"/>
    </source>
</evidence>